<reference evidence="2 3" key="1">
    <citation type="submission" date="2022-12" db="EMBL/GenBank/DDBJ databases">
        <title>Chitinophagaceae gen. sp. nov., a new member of the family Chitinophagaceae, isolated from soil in a chemical factory.</title>
        <authorList>
            <person name="Ke Z."/>
        </authorList>
    </citation>
    <scope>NUCLEOTIDE SEQUENCE [LARGE SCALE GENOMIC DNA]</scope>
    <source>
        <strain evidence="2 3">LY-5</strain>
    </source>
</reference>
<dbReference type="InterPro" id="IPR011250">
    <property type="entry name" value="OMP/PagP_B-barrel"/>
</dbReference>
<accession>A0ABT4ULW7</accession>
<evidence type="ECO:0000313" key="3">
    <source>
        <dbReference type="Proteomes" id="UP001210231"/>
    </source>
</evidence>
<evidence type="ECO:0000256" key="1">
    <source>
        <dbReference type="SAM" id="SignalP"/>
    </source>
</evidence>
<evidence type="ECO:0000313" key="2">
    <source>
        <dbReference type="EMBL" id="MDA3615846.1"/>
    </source>
</evidence>
<dbReference type="Gene3D" id="2.40.160.20">
    <property type="match status" value="1"/>
</dbReference>
<dbReference type="RefSeq" id="WP_407032174.1">
    <property type="nucleotide sequence ID" value="NZ_JAQGEF010000018.1"/>
</dbReference>
<keyword evidence="3" id="KW-1185">Reference proteome</keyword>
<proteinExistence type="predicted"/>
<gene>
    <name evidence="2" type="ORF">O3P16_13585</name>
</gene>
<name>A0ABT4ULW7_9BACT</name>
<dbReference type="EMBL" id="JAQGEF010000018">
    <property type="protein sequence ID" value="MDA3615846.1"/>
    <property type="molecule type" value="Genomic_DNA"/>
</dbReference>
<feature type="chain" id="PRO_5045682343" description="Outer membrane protein beta-barrel domain-containing protein" evidence="1">
    <location>
        <begin position="24"/>
        <end position="199"/>
    </location>
</feature>
<dbReference type="Proteomes" id="UP001210231">
    <property type="component" value="Unassembled WGS sequence"/>
</dbReference>
<sequence length="199" mass="21420">MKKYLLSGAVLIAFCFSTNHLSAQTGGLYKNTLKVGVSGGIAVPSNNAGGSLGLDLGYQYLATKNFGIGVASGYQHYFAKENKLGTTTIDNNSVGVIPVAALFRYYPKAAGIYVGADLGYGFLTGEERVAKGIAVNRPDGGFYLRPQVGYHNRNWNFFAHYSKVFTGSEYNIHVSNNTQKYNIGTIGVGVQYNIGLGYK</sequence>
<feature type="signal peptide" evidence="1">
    <location>
        <begin position="1"/>
        <end position="23"/>
    </location>
</feature>
<evidence type="ECO:0008006" key="4">
    <source>
        <dbReference type="Google" id="ProtNLM"/>
    </source>
</evidence>
<keyword evidence="1" id="KW-0732">Signal</keyword>
<organism evidence="2 3">
    <name type="scientific">Polluticaenibacter yanchengensis</name>
    <dbReference type="NCBI Taxonomy" id="3014562"/>
    <lineage>
        <taxon>Bacteria</taxon>
        <taxon>Pseudomonadati</taxon>
        <taxon>Bacteroidota</taxon>
        <taxon>Chitinophagia</taxon>
        <taxon>Chitinophagales</taxon>
        <taxon>Chitinophagaceae</taxon>
        <taxon>Polluticaenibacter</taxon>
    </lineage>
</organism>
<dbReference type="SUPFAM" id="SSF56925">
    <property type="entry name" value="OMPA-like"/>
    <property type="match status" value="1"/>
</dbReference>
<protein>
    <recommendedName>
        <fullName evidence="4">Outer membrane protein beta-barrel domain-containing protein</fullName>
    </recommendedName>
</protein>
<comment type="caution">
    <text evidence="2">The sequence shown here is derived from an EMBL/GenBank/DDBJ whole genome shotgun (WGS) entry which is preliminary data.</text>
</comment>